<keyword evidence="9 15" id="KW-0479">Metal-binding</keyword>
<reference evidence="18" key="1">
    <citation type="submission" date="2016-04" db="EMBL/GenBank/DDBJ databases">
        <title>The genome sequence project of a novel Fervidobacterium isolate from a hot spring in Thailand.</title>
        <authorList>
            <person name="Gonzalez J.M."/>
            <person name="Cuecas A."/>
            <person name="Kanoksilapatham W."/>
        </authorList>
    </citation>
    <scope>NUCLEOTIDE SEQUENCE [LARGE SCALE GENOMIC DNA]</scope>
    <source>
        <strain evidence="18">FC2004</strain>
    </source>
</reference>
<evidence type="ECO:0000313" key="17">
    <source>
        <dbReference type="EMBL" id="ODN29742.1"/>
    </source>
</evidence>
<comment type="pathway">
    <text evidence="3 15">Purine metabolism; IMP biosynthesis via salvage pathway; IMP from hypoxanthine: step 1/1.</text>
</comment>
<evidence type="ECO:0000256" key="15">
    <source>
        <dbReference type="RuleBase" id="RU364099"/>
    </source>
</evidence>
<protein>
    <recommendedName>
        <fullName evidence="5 15">Hypoxanthine phosphoribosyltransferase</fullName>
        <ecNumber evidence="5 15">2.4.2.8</ecNumber>
    </recommendedName>
</protein>
<dbReference type="GO" id="GO:0032264">
    <property type="term" value="P:IMP salvage"/>
    <property type="evidence" value="ECO:0007669"/>
    <property type="project" value="UniProtKB-UniPathway"/>
</dbReference>
<dbReference type="GO" id="GO:0005829">
    <property type="term" value="C:cytosol"/>
    <property type="evidence" value="ECO:0007669"/>
    <property type="project" value="TreeGrafter"/>
</dbReference>
<organism evidence="17 18">
    <name type="scientific">Fervidobacterium thailandense</name>
    <dbReference type="NCBI Taxonomy" id="1008305"/>
    <lineage>
        <taxon>Bacteria</taxon>
        <taxon>Thermotogati</taxon>
        <taxon>Thermotogota</taxon>
        <taxon>Thermotogae</taxon>
        <taxon>Thermotogales</taxon>
        <taxon>Fervidobacteriaceae</taxon>
        <taxon>Fervidobacterium</taxon>
    </lineage>
</organism>
<comment type="catalytic activity">
    <reaction evidence="14">
        <text>IMP + diphosphate = hypoxanthine + 5-phospho-alpha-D-ribose 1-diphosphate</text>
        <dbReference type="Rhea" id="RHEA:17973"/>
        <dbReference type="ChEBI" id="CHEBI:17368"/>
        <dbReference type="ChEBI" id="CHEBI:33019"/>
        <dbReference type="ChEBI" id="CHEBI:58017"/>
        <dbReference type="ChEBI" id="CHEBI:58053"/>
        <dbReference type="EC" id="2.4.2.8"/>
    </reaction>
    <physiologicalReaction direction="right-to-left" evidence="14">
        <dbReference type="Rhea" id="RHEA:17975"/>
    </physiologicalReaction>
</comment>
<evidence type="ECO:0000256" key="2">
    <source>
        <dbReference type="ARBA" id="ARBA00004496"/>
    </source>
</evidence>
<dbReference type="GO" id="GO:0000287">
    <property type="term" value="F:magnesium ion binding"/>
    <property type="evidence" value="ECO:0007669"/>
    <property type="project" value="TreeGrafter"/>
</dbReference>
<evidence type="ECO:0000256" key="13">
    <source>
        <dbReference type="ARBA" id="ARBA00048811"/>
    </source>
</evidence>
<comment type="cofactor">
    <cofactor evidence="1 15">
        <name>Mg(2+)</name>
        <dbReference type="ChEBI" id="CHEBI:18420"/>
    </cofactor>
</comment>
<evidence type="ECO:0000313" key="18">
    <source>
        <dbReference type="Proteomes" id="UP000094570"/>
    </source>
</evidence>
<keyword evidence="18" id="KW-1185">Reference proteome</keyword>
<evidence type="ECO:0000256" key="9">
    <source>
        <dbReference type="ARBA" id="ARBA00022723"/>
    </source>
</evidence>
<evidence type="ECO:0000256" key="1">
    <source>
        <dbReference type="ARBA" id="ARBA00001946"/>
    </source>
</evidence>
<dbReference type="GO" id="GO:0000166">
    <property type="term" value="F:nucleotide binding"/>
    <property type="evidence" value="ECO:0007669"/>
    <property type="project" value="UniProtKB-KW"/>
</dbReference>
<dbReference type="CDD" id="cd06223">
    <property type="entry name" value="PRTases_typeI"/>
    <property type="match status" value="1"/>
</dbReference>
<dbReference type="PANTHER" id="PTHR43340">
    <property type="entry name" value="HYPOXANTHINE-GUANINE PHOSPHORIBOSYLTRANSFERASE"/>
    <property type="match status" value="1"/>
</dbReference>
<dbReference type="GO" id="GO:0006178">
    <property type="term" value="P:guanine salvage"/>
    <property type="evidence" value="ECO:0007669"/>
    <property type="project" value="TreeGrafter"/>
</dbReference>
<evidence type="ECO:0000256" key="12">
    <source>
        <dbReference type="ARBA" id="ARBA00022842"/>
    </source>
</evidence>
<keyword evidence="6 15" id="KW-0963">Cytoplasm</keyword>
<accession>A0A1E3G0J3</accession>
<dbReference type="GO" id="GO:0004422">
    <property type="term" value="F:hypoxanthine phosphoribosyltransferase activity"/>
    <property type="evidence" value="ECO:0007669"/>
    <property type="project" value="InterPro"/>
</dbReference>
<evidence type="ECO:0000256" key="4">
    <source>
        <dbReference type="ARBA" id="ARBA00008391"/>
    </source>
</evidence>
<dbReference type="PANTHER" id="PTHR43340:SF1">
    <property type="entry name" value="HYPOXANTHINE PHOSPHORIBOSYLTRANSFERASE"/>
    <property type="match status" value="1"/>
</dbReference>
<sequence length="172" mass="19817">MIEVLISSEQIKERVKQMGKEITEYYKDKTDTIHAVCVLKGSIHFFSDLVQNIDLNVEYSFIQVASYSGVSSTGRIRVKSWIDEPIENKYVIVVEDILDTGLTLSYILDYLRRYRPADLKVVTLLKKLGRNSQVTPDFVGFEIEDKFVIGYGLDYNEKYRNLPYVGWVKGNG</sequence>
<comment type="subcellular location">
    <subcellularLocation>
        <location evidence="2 15">Cytoplasm</location>
    </subcellularLocation>
</comment>
<dbReference type="NCBIfam" id="TIGR01203">
    <property type="entry name" value="HGPRTase"/>
    <property type="match status" value="1"/>
</dbReference>
<keyword evidence="8 15" id="KW-0808">Transferase</keyword>
<dbReference type="STRING" id="1008305.A4H02_09190"/>
<evidence type="ECO:0000256" key="8">
    <source>
        <dbReference type="ARBA" id="ARBA00022679"/>
    </source>
</evidence>
<dbReference type="InterPro" id="IPR000836">
    <property type="entry name" value="PRTase_dom"/>
</dbReference>
<comment type="similarity">
    <text evidence="4 15">Belongs to the purine/pyrimidine phosphoribosyltransferase family.</text>
</comment>
<dbReference type="Proteomes" id="UP000094570">
    <property type="component" value="Unassembled WGS sequence"/>
</dbReference>
<evidence type="ECO:0000256" key="5">
    <source>
        <dbReference type="ARBA" id="ARBA00011895"/>
    </source>
</evidence>
<evidence type="ECO:0000256" key="3">
    <source>
        <dbReference type="ARBA" id="ARBA00004669"/>
    </source>
</evidence>
<keyword evidence="7 15" id="KW-0328">Glycosyltransferase</keyword>
<dbReference type="GO" id="GO:0006166">
    <property type="term" value="P:purine ribonucleoside salvage"/>
    <property type="evidence" value="ECO:0007669"/>
    <property type="project" value="UniProtKB-KW"/>
</dbReference>
<dbReference type="Gene3D" id="3.40.50.2020">
    <property type="match status" value="1"/>
</dbReference>
<evidence type="ECO:0000256" key="14">
    <source>
        <dbReference type="ARBA" id="ARBA00049402"/>
    </source>
</evidence>
<proteinExistence type="inferred from homology"/>
<evidence type="ECO:0000256" key="7">
    <source>
        <dbReference type="ARBA" id="ARBA00022676"/>
    </source>
</evidence>
<dbReference type="OrthoDB" id="9802824at2"/>
<comment type="caution">
    <text evidence="17">The sequence shown here is derived from an EMBL/GenBank/DDBJ whole genome shotgun (WGS) entry which is preliminary data.</text>
</comment>
<dbReference type="InterPro" id="IPR050408">
    <property type="entry name" value="HGPRT"/>
</dbReference>
<keyword evidence="12 15" id="KW-0460">Magnesium</keyword>
<dbReference type="GO" id="GO:0052657">
    <property type="term" value="F:guanine phosphoribosyltransferase activity"/>
    <property type="evidence" value="ECO:0007669"/>
    <property type="project" value="RHEA"/>
</dbReference>
<dbReference type="InterPro" id="IPR029057">
    <property type="entry name" value="PRTase-like"/>
</dbReference>
<dbReference type="SUPFAM" id="SSF53271">
    <property type="entry name" value="PRTase-like"/>
    <property type="match status" value="1"/>
</dbReference>
<evidence type="ECO:0000259" key="16">
    <source>
        <dbReference type="Pfam" id="PF00156"/>
    </source>
</evidence>
<name>A0A1E3G0J3_9BACT</name>
<dbReference type="GO" id="GO:0032263">
    <property type="term" value="P:GMP salvage"/>
    <property type="evidence" value="ECO:0007669"/>
    <property type="project" value="TreeGrafter"/>
</dbReference>
<dbReference type="GO" id="GO:0046100">
    <property type="term" value="P:hypoxanthine metabolic process"/>
    <property type="evidence" value="ECO:0007669"/>
    <property type="project" value="TreeGrafter"/>
</dbReference>
<dbReference type="InterPro" id="IPR005904">
    <property type="entry name" value="Hxn_phspho_trans"/>
</dbReference>
<comment type="catalytic activity">
    <reaction evidence="13">
        <text>GMP + diphosphate = guanine + 5-phospho-alpha-D-ribose 1-diphosphate</text>
        <dbReference type="Rhea" id="RHEA:25424"/>
        <dbReference type="ChEBI" id="CHEBI:16235"/>
        <dbReference type="ChEBI" id="CHEBI:33019"/>
        <dbReference type="ChEBI" id="CHEBI:58017"/>
        <dbReference type="ChEBI" id="CHEBI:58115"/>
        <dbReference type="EC" id="2.4.2.8"/>
    </reaction>
    <physiologicalReaction direction="right-to-left" evidence="13">
        <dbReference type="Rhea" id="RHEA:25426"/>
    </physiologicalReaction>
</comment>
<dbReference type="AlphaFoldDB" id="A0A1E3G0J3"/>
<keyword evidence="11 15" id="KW-0547">Nucleotide-binding</keyword>
<dbReference type="RefSeq" id="WP_069293879.1">
    <property type="nucleotide sequence ID" value="NZ_CP140110.1"/>
</dbReference>
<feature type="domain" description="Phosphoribosyltransferase" evidence="16">
    <location>
        <begin position="9"/>
        <end position="155"/>
    </location>
</feature>
<dbReference type="UniPathway" id="UPA00591">
    <property type="reaction ID" value="UER00648"/>
</dbReference>
<dbReference type="EMBL" id="LWAF01000022">
    <property type="protein sequence ID" value="ODN29742.1"/>
    <property type="molecule type" value="Genomic_DNA"/>
</dbReference>
<keyword evidence="10 15" id="KW-0660">Purine salvage</keyword>
<evidence type="ECO:0000256" key="11">
    <source>
        <dbReference type="ARBA" id="ARBA00022741"/>
    </source>
</evidence>
<evidence type="ECO:0000256" key="10">
    <source>
        <dbReference type="ARBA" id="ARBA00022726"/>
    </source>
</evidence>
<dbReference type="EC" id="2.4.2.8" evidence="5 15"/>
<gene>
    <name evidence="17" type="ORF">A4H02_09190</name>
</gene>
<evidence type="ECO:0000256" key="6">
    <source>
        <dbReference type="ARBA" id="ARBA00022490"/>
    </source>
</evidence>
<dbReference type="Pfam" id="PF00156">
    <property type="entry name" value="Pribosyltran"/>
    <property type="match status" value="1"/>
</dbReference>